<name>A0A388T8P2_TERA1</name>
<dbReference type="AlphaFoldDB" id="A0A388T8P2"/>
<proteinExistence type="predicted"/>
<dbReference type="Proteomes" id="UP000269352">
    <property type="component" value="Unassembled WGS sequence"/>
</dbReference>
<gene>
    <name evidence="2" type="ORF">NO1_0437</name>
</gene>
<organism evidence="2 3">
    <name type="scientific">Termititenax aidoneus</name>
    <dbReference type="NCBI Taxonomy" id="2218524"/>
    <lineage>
        <taxon>Bacteria</taxon>
        <taxon>Bacillati</taxon>
        <taxon>Candidatus Margulisiibacteriota</taxon>
        <taxon>Candidatus Termititenacia</taxon>
        <taxon>Candidatus Termititenacales</taxon>
        <taxon>Candidatus Termititenacaceae</taxon>
        <taxon>Candidatus Termititenax</taxon>
    </lineage>
</organism>
<reference evidence="2 3" key="1">
    <citation type="journal article" date="2019" name="ISME J.">
        <title>Genome analyses of uncultured TG2/ZB3 bacteria in 'Margulisbacteria' specifically attached to ectosymbiotic spirochetes of protists in the termite gut.</title>
        <authorList>
            <person name="Utami Y.D."/>
            <person name="Kuwahara H."/>
            <person name="Igai K."/>
            <person name="Murakami T."/>
            <person name="Sugaya K."/>
            <person name="Morikawa T."/>
            <person name="Nagura Y."/>
            <person name="Yuki M."/>
            <person name="Deevong P."/>
            <person name="Inoue T."/>
            <person name="Kihara K."/>
            <person name="Lo N."/>
            <person name="Yamada A."/>
            <person name="Ohkuma M."/>
            <person name="Hongoh Y."/>
        </authorList>
    </citation>
    <scope>NUCLEOTIDE SEQUENCE [LARGE SCALE GENOMIC DNA]</scope>
    <source>
        <strain evidence="2">NkOx7-01</strain>
    </source>
</reference>
<evidence type="ECO:0000313" key="2">
    <source>
        <dbReference type="EMBL" id="GBR72981.1"/>
    </source>
</evidence>
<comment type="caution">
    <text evidence="2">The sequence shown here is derived from an EMBL/GenBank/DDBJ whole genome shotgun (WGS) entry which is preliminary data.</text>
</comment>
<sequence>MLGFIKKFLARVQRFVQLREVLNKVPGEPPAKPFYEMDSGEFYDFLLSGGSQEQYYDFLLNFLLTGYLDGTIDEKKFRYFVGLDNPLQISRYVDKLLREAKMQGSIYAELLKYSNADDKKEDLLTMLMPEHKRAGGERKLSSVSELKDLLKDNAEELQTQKRALALAQMQEAERKRQEALRQAIVLNAPETGELLAKDTFMTEQTEIAQTVNLLSEELEKQQKGTVLGQSAAPVQGHSVISADTSKMSPGELVAYKKKILSKMRKDINAGRRTRI</sequence>
<keyword evidence="1" id="KW-0175">Coiled coil</keyword>
<evidence type="ECO:0000313" key="3">
    <source>
        <dbReference type="Proteomes" id="UP000269352"/>
    </source>
</evidence>
<protein>
    <submittedName>
        <fullName evidence="2">Uncharacterized protein</fullName>
    </submittedName>
</protein>
<dbReference type="EMBL" id="BGZN01000004">
    <property type="protein sequence ID" value="GBR72981.1"/>
    <property type="molecule type" value="Genomic_DNA"/>
</dbReference>
<evidence type="ECO:0000256" key="1">
    <source>
        <dbReference type="SAM" id="Coils"/>
    </source>
</evidence>
<feature type="coiled-coil region" evidence="1">
    <location>
        <begin position="140"/>
        <end position="182"/>
    </location>
</feature>
<keyword evidence="3" id="KW-1185">Reference proteome</keyword>
<accession>A0A388T8P2</accession>